<sequence length="1121" mass="120057">MHFSNKVTGSLKRRASAALVLLFLVNACMPIIASATSLFNLQFDPVSGTVYGYIYSDKAALSVSVNDETYGTKAVTSSSINFTYPYINGFYYELNGVGSEELKGLKPVTAVVYEGSTPVYSTVNNVSSNVYTYSGSNVNLTPPTNLVANFEHGYWRIKWDSLDNLPFIYGVKAYRNGTFNRSSQGYVPFEWGEQYEFNAPPVDLQLSVTDIFGNESALSDKVTLVSATGPEAYHYAGYVYLNGVAAANTKFEVKDADGVVVESFTYTNQEIKGQSELGRYWINIVQTDYDFVAPYLRYYFDLPGSNYSVTITNSENKTFQPASSVSNNVAYVDYGGLFAEVDQSAIFMNGNFKATPVLFANKEAGHWYAPNEEIVRFSPTNGTGNRLDIEFPYDSWPLNGVGAHNTTTIKNANLMGSDLQLIKVSDQSEVGITGLIHNPYFPNEVVNGTSVVNGSGGGGGGGSPAGPVVTSNGNSYARPQLLSLVLSTALLPNEQYVLKMSSSSGSDEIRMPLWGGNGFSAAVSLSVNNFSYSYVYSPNLIDQYSTDRTIKILPPNTQDADAAAAVTAKITALPAAANIVLTNETAVNEAKAAFDLLTTPQKSLVNSGNQTKLTDAIAKIAELRAAVVTAKITALPAAANIALTNETAVNEAKAAFDLLTTAQKALVSPTNQTKLTDAVAKIAELKPKNQSGCCGGGFAPPSSAKPSDDGAKVDTNNYLTKEKGSDGKEVSRVKLDSDVFTKALDVIKNNDNNRQTITLDATGTQAGAKIDIPAASLAEALKSNSNIVISIQSDAGTYSVPVSIFKDIAKQLNKDIKDVKVTISVTQASEKSYEALQQANPTITTLLANPIEFTITAESGSTKVELNDFSGTYVERKIIVPSTVDTDATTVVSFDPVTGKMTFIPAVFSHVNGKSEITIKSPHNSIYTLVKLDKPFTDITAHWAKKDIELLASKFVVQGMTETTFAPDQRVTRAQFASMLVTALALQPDAAKSSMFTDVTSDDWFAGAVGTAAKLGLVEGNNAGEFAPNADITREQMAVMISRALRLSGKEVQSSHAQDKLASFVDSNTISAWATSAVVQSLAANIVNGLTDQSFGPNESATRAQATVMLKRFLQFAAFIN</sequence>
<accession>A0A198A839</accession>
<organism evidence="3 4">
    <name type="scientific">Paenibacillus oryzisoli</name>
    <dbReference type="NCBI Taxonomy" id="1850517"/>
    <lineage>
        <taxon>Bacteria</taxon>
        <taxon>Bacillati</taxon>
        <taxon>Bacillota</taxon>
        <taxon>Bacilli</taxon>
        <taxon>Bacillales</taxon>
        <taxon>Paenibacillaceae</taxon>
        <taxon>Paenibacillus</taxon>
    </lineage>
</organism>
<protein>
    <recommendedName>
        <fullName evidence="2">SLH domain-containing protein</fullName>
    </recommendedName>
</protein>
<dbReference type="Pfam" id="PF00395">
    <property type="entry name" value="SLH"/>
    <property type="match status" value="3"/>
</dbReference>
<keyword evidence="4" id="KW-1185">Reference proteome</keyword>
<dbReference type="RefSeq" id="WP_068665750.1">
    <property type="nucleotide sequence ID" value="NZ_LYPB01000072.1"/>
</dbReference>
<feature type="domain" description="SLH" evidence="2">
    <location>
        <begin position="1061"/>
        <end position="1121"/>
    </location>
</feature>
<dbReference type="InterPro" id="IPR051465">
    <property type="entry name" value="Cell_Envelope_Struct_Comp"/>
</dbReference>
<dbReference type="OrthoDB" id="663332at2"/>
<dbReference type="AlphaFoldDB" id="A0A198A839"/>
<evidence type="ECO:0000256" key="1">
    <source>
        <dbReference type="SAM" id="MobiDB-lite"/>
    </source>
</evidence>
<proteinExistence type="predicted"/>
<dbReference type="PANTHER" id="PTHR43308">
    <property type="entry name" value="OUTER MEMBRANE PROTEIN ALPHA-RELATED"/>
    <property type="match status" value="1"/>
</dbReference>
<dbReference type="PANTHER" id="PTHR43308:SF5">
    <property type="entry name" value="S-LAYER PROTEIN _ PEPTIDOGLYCAN ENDO-BETA-N-ACETYLGLUCOSAMINIDASE"/>
    <property type="match status" value="1"/>
</dbReference>
<dbReference type="EMBL" id="LYPB01000072">
    <property type="protein sequence ID" value="OAS17342.1"/>
    <property type="molecule type" value="Genomic_DNA"/>
</dbReference>
<evidence type="ECO:0000259" key="2">
    <source>
        <dbReference type="PROSITE" id="PS51272"/>
    </source>
</evidence>
<evidence type="ECO:0000313" key="4">
    <source>
        <dbReference type="Proteomes" id="UP000078454"/>
    </source>
</evidence>
<comment type="caution">
    <text evidence="3">The sequence shown here is derived from an EMBL/GenBank/DDBJ whole genome shotgun (WGS) entry which is preliminary data.</text>
</comment>
<feature type="domain" description="SLH" evidence="2">
    <location>
        <begin position="931"/>
        <end position="991"/>
    </location>
</feature>
<dbReference type="Proteomes" id="UP000078454">
    <property type="component" value="Unassembled WGS sequence"/>
</dbReference>
<feature type="region of interest" description="Disordered" evidence="1">
    <location>
        <begin position="697"/>
        <end position="725"/>
    </location>
</feature>
<evidence type="ECO:0000313" key="3">
    <source>
        <dbReference type="EMBL" id="OAS17342.1"/>
    </source>
</evidence>
<dbReference type="InterPro" id="IPR001119">
    <property type="entry name" value="SLH_dom"/>
</dbReference>
<feature type="domain" description="SLH" evidence="2">
    <location>
        <begin position="992"/>
        <end position="1055"/>
    </location>
</feature>
<dbReference type="PROSITE" id="PS51272">
    <property type="entry name" value="SLH"/>
    <property type="match status" value="3"/>
</dbReference>
<reference evidence="3 4" key="1">
    <citation type="submission" date="2016-05" db="EMBL/GenBank/DDBJ databases">
        <title>Paenibacillus sp. 1ZS3-15 nov., isolated from the rhizosphere soil.</title>
        <authorList>
            <person name="Zhang X.X."/>
            <person name="Zhang J."/>
        </authorList>
    </citation>
    <scope>NUCLEOTIDE SEQUENCE [LARGE SCALE GENOMIC DNA]</scope>
    <source>
        <strain evidence="3 4">1ZS3-15</strain>
    </source>
</reference>
<gene>
    <name evidence="3" type="ORF">A8708_21445</name>
</gene>
<name>A0A198A839_9BACL</name>
<dbReference type="STRING" id="1850517.A8708_21445"/>